<gene>
    <name evidence="1" type="ORF">LPMP_355170</name>
</gene>
<dbReference type="KEGG" id="lpan:LPMP_355170"/>
<dbReference type="VEuPathDB" id="TriTrypDB:LPMP_355170"/>
<dbReference type="GeneID" id="22579545"/>
<dbReference type="VEuPathDB" id="TriTrypDB:LPAL13_350060200"/>
<organism evidence="1 2">
    <name type="scientific">Leishmania panamensis</name>
    <dbReference type="NCBI Taxonomy" id="5679"/>
    <lineage>
        <taxon>Eukaryota</taxon>
        <taxon>Discoba</taxon>
        <taxon>Euglenozoa</taxon>
        <taxon>Kinetoplastea</taxon>
        <taxon>Metakinetoplastina</taxon>
        <taxon>Trypanosomatida</taxon>
        <taxon>Trypanosomatidae</taxon>
        <taxon>Leishmaniinae</taxon>
        <taxon>Leishmania</taxon>
        <taxon>Leishmania guyanensis species complex</taxon>
    </lineage>
</organism>
<reference evidence="1 2" key="1">
    <citation type="journal article" date="2015" name="Sci. Rep.">
        <title>The genome of Leishmania panamensis: insights into genomics of the L. (Viannia) subgenus.</title>
        <authorList>
            <person name="Llanes A."/>
            <person name="Restrepo C.M."/>
            <person name="Vecchio G.D."/>
            <person name="Anguizola F.J."/>
            <person name="Lleonart R."/>
        </authorList>
    </citation>
    <scope>NUCLEOTIDE SEQUENCE [LARGE SCALE GENOMIC DNA]</scope>
    <source>
        <strain evidence="1 2">MHOM/PA/94/PSC-1</strain>
    </source>
</reference>
<dbReference type="EMBL" id="CP009404">
    <property type="protein sequence ID" value="AIO02648.1"/>
    <property type="molecule type" value="Genomic_DNA"/>
</dbReference>
<dbReference type="RefSeq" id="XP_010703448.1">
    <property type="nucleotide sequence ID" value="XM_010705146.1"/>
</dbReference>
<protein>
    <submittedName>
        <fullName evidence="1">32 kDa ER-associated protein, putative</fullName>
    </submittedName>
</protein>
<dbReference type="AlphaFoldDB" id="A0A088S2R6"/>
<sequence>MGSRLRSKMGRVCSAIIGVHFAMTSSLFLSSAFAHDTAFEQHWNYSKPTLRKRVHYFDFWRSAFYSPVLSKEERECLDVWMSILALRSPMFATVQLSPKAVLQDSMAILQGISELRDGVYLLEKLPIRVEPYLQEIRREPQGSVVFLHGKTRTDIRLAIPFTSYSIPLCLFPAAFTLQLERTPTNGHMHITMVEHRWFSGLICSHQTNSVASPWGDVGDLCRRYNGFLWSLMVTKKISLDERRRALATRAAEIEADLKKQQEQQINL</sequence>
<accession>A0A088S2R6</accession>
<evidence type="ECO:0000313" key="2">
    <source>
        <dbReference type="Proteomes" id="UP000063063"/>
    </source>
</evidence>
<keyword evidence="2" id="KW-1185">Reference proteome</keyword>
<name>A0A088S2R6_LEIPA</name>
<dbReference type="OrthoDB" id="269997at2759"/>
<dbReference type="Proteomes" id="UP000063063">
    <property type="component" value="Chromosome 35"/>
</dbReference>
<proteinExistence type="predicted"/>
<dbReference type="eggNOG" id="ENOG502S6PJ">
    <property type="taxonomic scope" value="Eukaryota"/>
</dbReference>
<evidence type="ECO:0000313" key="1">
    <source>
        <dbReference type="EMBL" id="AIO02648.1"/>
    </source>
</evidence>